<dbReference type="KEGG" id="aalg:AREALGSMS7_03230"/>
<dbReference type="Proteomes" id="UP000204551">
    <property type="component" value="Chromosome"/>
</dbReference>
<evidence type="ECO:0000313" key="2">
    <source>
        <dbReference type="EMBL" id="ASO06655.1"/>
    </source>
</evidence>
<dbReference type="AlphaFoldDB" id="A0A221UZ63"/>
<dbReference type="Gene3D" id="1.10.1200.10">
    <property type="entry name" value="ACP-like"/>
    <property type="match status" value="1"/>
</dbReference>
<evidence type="ECO:0000259" key="1">
    <source>
        <dbReference type="Pfam" id="PF00550"/>
    </source>
</evidence>
<feature type="domain" description="Carrier" evidence="1">
    <location>
        <begin position="8"/>
        <end position="66"/>
    </location>
</feature>
<sequence length="72" mass="8258">MKDFENDMCEILEVDSLDLTDELRSFDAWDSLAVLSIISYCDTNYGINISADTINQCETLQNLKDVIINYRS</sequence>
<dbReference type="Pfam" id="PF00550">
    <property type="entry name" value="PP-binding"/>
    <property type="match status" value="1"/>
</dbReference>
<dbReference type="InterPro" id="IPR009081">
    <property type="entry name" value="PP-bd_ACP"/>
</dbReference>
<name>A0A221UZ63_9FLAO</name>
<dbReference type="SUPFAM" id="SSF47336">
    <property type="entry name" value="ACP-like"/>
    <property type="match status" value="1"/>
</dbReference>
<organism evidence="2 3">
    <name type="scientific">Arenibacter algicola</name>
    <dbReference type="NCBI Taxonomy" id="616991"/>
    <lineage>
        <taxon>Bacteria</taxon>
        <taxon>Pseudomonadati</taxon>
        <taxon>Bacteroidota</taxon>
        <taxon>Flavobacteriia</taxon>
        <taxon>Flavobacteriales</taxon>
        <taxon>Flavobacteriaceae</taxon>
        <taxon>Arenibacter</taxon>
    </lineage>
</organism>
<evidence type="ECO:0000313" key="3">
    <source>
        <dbReference type="Proteomes" id="UP000204551"/>
    </source>
</evidence>
<dbReference type="EMBL" id="CP022515">
    <property type="protein sequence ID" value="ASO06655.1"/>
    <property type="molecule type" value="Genomic_DNA"/>
</dbReference>
<gene>
    <name evidence="2" type="ORF">AREALGSMS7_03230</name>
</gene>
<reference evidence="2 3" key="1">
    <citation type="submission" date="2017-07" db="EMBL/GenBank/DDBJ databases">
        <title>Genome Sequence of Arenibacter algicola Strain SMS7 Isolated from a culture of the Diatom Skeletonema marinoi.</title>
        <authorList>
            <person name="Topel M."/>
            <person name="Pinder M.I.M."/>
            <person name="Johansson O.N."/>
            <person name="Kourtchenko O."/>
            <person name="Godhe A."/>
            <person name="Clarke A.K."/>
        </authorList>
    </citation>
    <scope>NUCLEOTIDE SEQUENCE [LARGE SCALE GENOMIC DNA]</scope>
    <source>
        <strain evidence="2 3">SMS7</strain>
    </source>
</reference>
<accession>A0A221UZ63</accession>
<protein>
    <submittedName>
        <fullName evidence="2">Acyl carrier protein</fullName>
    </submittedName>
</protein>
<dbReference type="InterPro" id="IPR036736">
    <property type="entry name" value="ACP-like_sf"/>
</dbReference>
<dbReference type="RefSeq" id="WP_093979091.1">
    <property type="nucleotide sequence ID" value="NZ_CP022515.1"/>
</dbReference>
<proteinExistence type="predicted"/>